<protein>
    <submittedName>
        <fullName evidence="2">Uncharacterized protein</fullName>
    </submittedName>
</protein>
<dbReference type="RefSeq" id="WP_058420729.1">
    <property type="nucleotide sequence ID" value="NZ_LKEF01000024.1"/>
</dbReference>
<proteinExistence type="predicted"/>
<reference evidence="2 3" key="1">
    <citation type="submission" date="2015-09" db="EMBL/GenBank/DDBJ databases">
        <title>Genome sequence of ICMP 11288.</title>
        <authorList>
            <person name="Visnovsky S."/>
            <person name="Lu A."/>
            <person name="Panda P."/>
            <person name="Pitman A."/>
        </authorList>
    </citation>
    <scope>NUCLEOTIDE SEQUENCE [LARGE SCALE GENOMIC DNA]</scope>
    <source>
        <strain evidence="2 3">ICMP 11288</strain>
    </source>
</reference>
<gene>
    <name evidence="2" type="ORF">AO063_02840</name>
</gene>
<dbReference type="Proteomes" id="UP000054197">
    <property type="component" value="Unassembled WGS sequence"/>
</dbReference>
<sequence length="131" mass="14182">MNLIKVAGAIIALLAAGSFAHAEGRIFTASVNEKGQVTAQSPKWLKEVKLTAQPDYFSTYKVRFIPGVFKEPPRFCTVSVTDVSSNEHIFYGHAKLGSVPAINYVNVLTLKVGDNKPAGDSSMGFMLMCVE</sequence>
<organism evidence="2 3">
    <name type="scientific">Pseudomonas fluorescens ICMP 11288</name>
    <dbReference type="NCBI Taxonomy" id="1198309"/>
    <lineage>
        <taxon>Bacteria</taxon>
        <taxon>Pseudomonadati</taxon>
        <taxon>Pseudomonadota</taxon>
        <taxon>Gammaproteobacteria</taxon>
        <taxon>Pseudomonadales</taxon>
        <taxon>Pseudomonadaceae</taxon>
        <taxon>Pseudomonas</taxon>
    </lineage>
</organism>
<evidence type="ECO:0000256" key="1">
    <source>
        <dbReference type="SAM" id="SignalP"/>
    </source>
</evidence>
<accession>A0A0W0HSH3</accession>
<dbReference type="EMBL" id="LKEF01000024">
    <property type="protein sequence ID" value="KTB63824.1"/>
    <property type="molecule type" value="Genomic_DNA"/>
</dbReference>
<name>A0A0W0HSH3_PSEFL</name>
<evidence type="ECO:0000313" key="3">
    <source>
        <dbReference type="Proteomes" id="UP000054197"/>
    </source>
</evidence>
<dbReference type="AlphaFoldDB" id="A0A0W0HSH3"/>
<keyword evidence="1" id="KW-0732">Signal</keyword>
<comment type="caution">
    <text evidence="2">The sequence shown here is derived from an EMBL/GenBank/DDBJ whole genome shotgun (WGS) entry which is preliminary data.</text>
</comment>
<feature type="signal peptide" evidence="1">
    <location>
        <begin position="1"/>
        <end position="22"/>
    </location>
</feature>
<evidence type="ECO:0000313" key="2">
    <source>
        <dbReference type="EMBL" id="KTB63824.1"/>
    </source>
</evidence>
<feature type="chain" id="PRO_5006903738" evidence="1">
    <location>
        <begin position="23"/>
        <end position="131"/>
    </location>
</feature>